<dbReference type="InterPro" id="IPR050173">
    <property type="entry name" value="ABC_transporter_C-like"/>
</dbReference>
<evidence type="ECO:0000256" key="8">
    <source>
        <dbReference type="ARBA" id="ARBA00022737"/>
    </source>
</evidence>
<comment type="subcellular location">
    <subcellularLocation>
        <location evidence="1">Vacuole membrane</location>
        <topology evidence="1">Multi-pass membrane protein</topology>
    </subcellularLocation>
</comment>
<dbReference type="EC" id="7.6.2.3" evidence="13"/>
<dbReference type="InterPro" id="IPR018117">
    <property type="entry name" value="C5_DNA_meth_AS"/>
</dbReference>
<keyword evidence="8" id="KW-0677">Repeat</keyword>
<comment type="catalytic activity">
    <reaction evidence="14">
        <text>leukotriene C4(in) + ATP + H2O = leukotriene C4(out) + ADP + phosphate + H(+)</text>
        <dbReference type="Rhea" id="RHEA:38963"/>
        <dbReference type="ChEBI" id="CHEBI:15377"/>
        <dbReference type="ChEBI" id="CHEBI:15378"/>
        <dbReference type="ChEBI" id="CHEBI:30616"/>
        <dbReference type="ChEBI" id="CHEBI:43474"/>
        <dbReference type="ChEBI" id="CHEBI:57973"/>
        <dbReference type="ChEBI" id="CHEBI:456216"/>
    </reaction>
    <physiologicalReaction direction="left-to-right" evidence="14">
        <dbReference type="Rhea" id="RHEA:38964"/>
    </physiologicalReaction>
</comment>
<dbReference type="InterPro" id="IPR056227">
    <property type="entry name" value="TMD0_ABC"/>
</dbReference>
<dbReference type="InterPro" id="IPR011527">
    <property type="entry name" value="ABC1_TM_dom"/>
</dbReference>
<feature type="transmembrane region" description="Helical" evidence="15">
    <location>
        <begin position="64"/>
        <end position="88"/>
    </location>
</feature>
<keyword evidence="4" id="KW-0489">Methyltransferase</keyword>
<keyword evidence="11 15" id="KW-1133">Transmembrane helix</keyword>
<feature type="transmembrane region" description="Helical" evidence="15">
    <location>
        <begin position="391"/>
        <end position="413"/>
    </location>
</feature>
<dbReference type="GO" id="GO:0008168">
    <property type="term" value="F:methyltransferase activity"/>
    <property type="evidence" value="ECO:0007669"/>
    <property type="project" value="UniProtKB-KW"/>
</dbReference>
<evidence type="ECO:0000256" key="5">
    <source>
        <dbReference type="ARBA" id="ARBA00022679"/>
    </source>
</evidence>
<sequence length="1407" mass="158855">MDEFCGAPFWDYNQTWHAEVPDFSTCFQDIIIVTTPCVTFSLAFLLSLWNLLRQTTQFPLPWTWLNLTKLVLAFFLLITSSVWCGIVYDRKFSDVNTPQSSLLSTCSRVITYGLMAILMVVHKGRGVTTSTLLSVFWIVFTFFSIVLQRSAVLDYFSSETQPTSVSAIFIISMVHYSLVYVQLLLSPFSDKKGLESLKDDNVLDEVSLLSFVSFSWFNNIIYKSRKKLLEASDLAFLNVRLTAQCVYKTFSNNWKLLVYTEEQQSQSLIWALLKSFWKWIVAGIVLDLLYVTMLFLPPLLLDRIIDFVHHDHYSWRGYLFASAIFVTFFVGKMMQNNSTFLLIASGGQLKSALMGAVYRKNLLISTSTRRNYSSGALMNLVSVDVERIADFSFHCASLISSPIKIIVIIFILWQYIGPACLAGVLVMIVLIPLSLYFSRINERYYEDQMIKKDLRLKYMGEILNGIKILKLYVWELPFSSKVSAARKEELILIRNSQLCQVVITFIFFLAPFTVSIACFATYLLLDSNNVLDPTRAFVSLTLMDQLRFALFEIPEALSELIQCRISLERLRQFFITENMDPNTVGDNTNKGEAITVKNANFSWTAGSDSTLKDINLHIPKGALFAVIGAVGSGKSSLISALLGEMHKTSGSVDIKGAVAYVPQQAWILNQTLRENILLVKHMREEKYNKILDCCCLRPDLEILPSGDATEIGEKGLNLSGGQKQRISIARSVYQDKDIYLLDDPLSAVDVHVRKALFDDVISNNGLLRRKTRILVTHDVSLLHKVDKIVSVKNGRIDEIGSYMELLKKGGSFTNFVQEHANIKAIEENLRILPRSLSRMDSLTISETVPASESPDLTELFTNLVTERANIKNVEENMRRPSRMFSRYLSTDSLASRTSFDQPFGEDNASSHGDAVKENAYKLTEDEKMEIGGVSSRIYWGYLKHVGLCVFFSALLGYISFVSFETAGNVWLSKWSSEGIQNQTEDSISTTSGLSIYGAIGVAEGICVLAGGAILVIGSIRAARSYHGKILNSILRSPMSFFDRTPKGRIMNRFSTDMDIMDIQIFSVIEGWLDCLLYSLASFTVIGMNTPIFLLLLLPIGIAYFIIQRINLHTFRQVMRLESTTRSPIYSHFLESIEGVSSICAYKVREEFTKSFEEKLNTHMLCNFNTITCNRWLHFWLDVLGCLIMFSATLLAIQARYSLGPSVVGLVITYALSVTDALMWFVRMNAELENKSISIERLDEYCKLESEAPWNLTQDNFYLDWPKIGQIDFNNYSTRYAAGLDLVLRGINLHIAANEKVGIVGRTGAGKSSITMALFRIIEPTNGTIVIDNVDITTIGLHCLRSKLTIIPQDPVVFTGTLRANLDPTNEYKDEEIWESLEKAHLKIFVKKLKNGLEYDLEEGGTNF</sequence>
<dbReference type="SUPFAM" id="SSF52540">
    <property type="entry name" value="P-loop containing nucleoside triphosphate hydrolases"/>
    <property type="match status" value="2"/>
</dbReference>
<evidence type="ECO:0000256" key="4">
    <source>
        <dbReference type="ARBA" id="ARBA00022603"/>
    </source>
</evidence>
<dbReference type="InterPro" id="IPR027417">
    <property type="entry name" value="P-loop_NTPase"/>
</dbReference>
<evidence type="ECO:0000256" key="11">
    <source>
        <dbReference type="ARBA" id="ARBA00022989"/>
    </source>
</evidence>
<dbReference type="GO" id="GO:0005524">
    <property type="term" value="F:ATP binding"/>
    <property type="evidence" value="ECO:0007669"/>
    <property type="project" value="UniProtKB-KW"/>
</dbReference>
<dbReference type="Gene3D" id="1.20.1560.10">
    <property type="entry name" value="ABC transporter type 1, transmembrane domain"/>
    <property type="match status" value="2"/>
</dbReference>
<dbReference type="PANTHER" id="PTHR24223:SF443">
    <property type="entry name" value="MULTIDRUG-RESISTANCE LIKE PROTEIN 1, ISOFORM I"/>
    <property type="match status" value="1"/>
</dbReference>
<dbReference type="FunFam" id="3.40.50.300:FF:003838">
    <property type="entry name" value="ATP-dependent bile acid permease, putative"/>
    <property type="match status" value="1"/>
</dbReference>
<organism evidence="18 19">
    <name type="scientific">Nephila pilipes</name>
    <name type="common">Giant wood spider</name>
    <name type="synonym">Nephila maculata</name>
    <dbReference type="NCBI Taxonomy" id="299642"/>
    <lineage>
        <taxon>Eukaryota</taxon>
        <taxon>Metazoa</taxon>
        <taxon>Ecdysozoa</taxon>
        <taxon>Arthropoda</taxon>
        <taxon>Chelicerata</taxon>
        <taxon>Arachnida</taxon>
        <taxon>Araneae</taxon>
        <taxon>Araneomorphae</taxon>
        <taxon>Entelegynae</taxon>
        <taxon>Araneoidea</taxon>
        <taxon>Nephilidae</taxon>
        <taxon>Nephila</taxon>
    </lineage>
</organism>
<evidence type="ECO:0000256" key="10">
    <source>
        <dbReference type="ARBA" id="ARBA00022840"/>
    </source>
</evidence>
<evidence type="ECO:0000256" key="15">
    <source>
        <dbReference type="SAM" id="Phobius"/>
    </source>
</evidence>
<dbReference type="FunFam" id="1.20.1560.10:FF:000006">
    <property type="entry name" value="ATP-binding cassette, sub-family C (CFTR/MRP), member 9"/>
    <property type="match status" value="1"/>
</dbReference>
<evidence type="ECO:0000256" key="1">
    <source>
        <dbReference type="ARBA" id="ARBA00004128"/>
    </source>
</evidence>
<keyword evidence="5" id="KW-0808">Transferase</keyword>
<evidence type="ECO:0000256" key="3">
    <source>
        <dbReference type="ARBA" id="ARBA00022448"/>
    </source>
</evidence>
<accession>A0A8X6PZK6</accession>
<dbReference type="InterPro" id="IPR003439">
    <property type="entry name" value="ABC_transporter-like_ATP-bd"/>
</dbReference>
<dbReference type="GO" id="GO:0016887">
    <property type="term" value="F:ATP hydrolysis activity"/>
    <property type="evidence" value="ECO:0007669"/>
    <property type="project" value="InterPro"/>
</dbReference>
<evidence type="ECO:0000256" key="14">
    <source>
        <dbReference type="ARBA" id="ARBA00047523"/>
    </source>
</evidence>
<dbReference type="PROSITE" id="PS00211">
    <property type="entry name" value="ABC_TRANSPORTER_1"/>
    <property type="match status" value="1"/>
</dbReference>
<evidence type="ECO:0000256" key="7">
    <source>
        <dbReference type="ARBA" id="ARBA00022692"/>
    </source>
</evidence>
<dbReference type="Pfam" id="PF24357">
    <property type="entry name" value="TMD0_ABC"/>
    <property type="match status" value="1"/>
</dbReference>
<dbReference type="GO" id="GO:0032259">
    <property type="term" value="P:methylation"/>
    <property type="evidence" value="ECO:0007669"/>
    <property type="project" value="UniProtKB-KW"/>
</dbReference>
<feature type="transmembrane region" description="Helical" evidence="15">
    <location>
        <begin position="1178"/>
        <end position="1200"/>
    </location>
</feature>
<keyword evidence="7 15" id="KW-0812">Transmembrane</keyword>
<keyword evidence="6" id="KW-0949">S-adenosyl-L-methionine</keyword>
<dbReference type="GO" id="GO:0015431">
    <property type="term" value="F:ABC-type glutathione S-conjugate transporter activity"/>
    <property type="evidence" value="ECO:0007669"/>
    <property type="project" value="UniProtKB-EC"/>
</dbReference>
<proteinExistence type="inferred from homology"/>
<feature type="domain" description="ABC transporter" evidence="16">
    <location>
        <begin position="596"/>
        <end position="818"/>
    </location>
</feature>
<feature type="domain" description="ABC transmembrane type-1" evidence="17">
    <location>
        <begin position="953"/>
        <end position="1233"/>
    </location>
</feature>
<feature type="transmembrane region" description="Helical" evidence="15">
    <location>
        <begin position="30"/>
        <end position="52"/>
    </location>
</feature>
<feature type="transmembrane region" description="Helical" evidence="15">
    <location>
        <begin position="127"/>
        <end position="147"/>
    </location>
</feature>
<dbReference type="Pfam" id="PF00005">
    <property type="entry name" value="ABC_tran"/>
    <property type="match status" value="2"/>
</dbReference>
<evidence type="ECO:0000313" key="19">
    <source>
        <dbReference type="Proteomes" id="UP000887013"/>
    </source>
</evidence>
<evidence type="ECO:0000256" key="13">
    <source>
        <dbReference type="ARBA" id="ARBA00024220"/>
    </source>
</evidence>
<dbReference type="SUPFAM" id="SSF90123">
    <property type="entry name" value="ABC transporter transmembrane region"/>
    <property type="match status" value="2"/>
</dbReference>
<dbReference type="CDD" id="cd18603">
    <property type="entry name" value="ABC_6TM_MRP1_2_3_6_D2_like"/>
    <property type="match status" value="1"/>
</dbReference>
<keyword evidence="9" id="KW-0547">Nucleotide-binding</keyword>
<protein>
    <recommendedName>
        <fullName evidence="13">ABC-type glutathione-S-conjugate transporter</fullName>
        <ecNumber evidence="13">7.6.2.3</ecNumber>
    </recommendedName>
</protein>
<evidence type="ECO:0000259" key="16">
    <source>
        <dbReference type="PROSITE" id="PS50893"/>
    </source>
</evidence>
<dbReference type="InterPro" id="IPR003593">
    <property type="entry name" value="AAA+_ATPase"/>
</dbReference>
<dbReference type="CDD" id="cd03250">
    <property type="entry name" value="ABCC_MRP_domain1"/>
    <property type="match status" value="1"/>
</dbReference>
<comment type="caution">
    <text evidence="18">The sequence shown here is derived from an EMBL/GenBank/DDBJ whole genome shotgun (WGS) entry which is preliminary data.</text>
</comment>
<feature type="transmembrane region" description="Helical" evidence="15">
    <location>
        <begin position="419"/>
        <end position="437"/>
    </location>
</feature>
<dbReference type="InterPro" id="IPR017871">
    <property type="entry name" value="ABC_transporter-like_CS"/>
</dbReference>
<dbReference type="Pfam" id="PF00664">
    <property type="entry name" value="ABC_membrane"/>
    <property type="match status" value="2"/>
</dbReference>
<feature type="transmembrane region" description="Helical" evidence="15">
    <location>
        <begin position="1091"/>
        <end position="1111"/>
    </location>
</feature>
<dbReference type="PROSITE" id="PS50893">
    <property type="entry name" value="ABC_TRANSPORTER_2"/>
    <property type="match status" value="1"/>
</dbReference>
<dbReference type="EMBL" id="BMAW01074697">
    <property type="protein sequence ID" value="GFT93345.1"/>
    <property type="molecule type" value="Genomic_DNA"/>
</dbReference>
<dbReference type="Gene3D" id="3.40.50.300">
    <property type="entry name" value="P-loop containing nucleotide triphosphate hydrolases"/>
    <property type="match status" value="2"/>
</dbReference>
<dbReference type="OrthoDB" id="6500128at2759"/>
<dbReference type="SMART" id="SM00382">
    <property type="entry name" value="AAA"/>
    <property type="match status" value="2"/>
</dbReference>
<keyword evidence="19" id="KW-1185">Reference proteome</keyword>
<evidence type="ECO:0000256" key="9">
    <source>
        <dbReference type="ARBA" id="ARBA00022741"/>
    </source>
</evidence>
<feature type="transmembrane region" description="Helical" evidence="15">
    <location>
        <begin position="1206"/>
        <end position="1225"/>
    </location>
</feature>
<reference evidence="18" key="1">
    <citation type="submission" date="2020-08" db="EMBL/GenBank/DDBJ databases">
        <title>Multicomponent nature underlies the extraordinary mechanical properties of spider dragline silk.</title>
        <authorList>
            <person name="Kono N."/>
            <person name="Nakamura H."/>
            <person name="Mori M."/>
            <person name="Yoshida Y."/>
            <person name="Ohtoshi R."/>
            <person name="Malay A.D."/>
            <person name="Moran D.A.P."/>
            <person name="Tomita M."/>
            <person name="Numata K."/>
            <person name="Arakawa K."/>
        </authorList>
    </citation>
    <scope>NUCLEOTIDE SEQUENCE</scope>
</reference>
<dbReference type="PANTHER" id="PTHR24223">
    <property type="entry name" value="ATP-BINDING CASSETTE SUB-FAMILY C"/>
    <property type="match status" value="1"/>
</dbReference>
<feature type="transmembrane region" description="Helical" evidence="15">
    <location>
        <begin position="100"/>
        <end position="120"/>
    </location>
</feature>
<dbReference type="PROSITE" id="PS50929">
    <property type="entry name" value="ABC_TM1F"/>
    <property type="match status" value="2"/>
</dbReference>
<keyword evidence="3" id="KW-0813">Transport</keyword>
<evidence type="ECO:0000256" key="12">
    <source>
        <dbReference type="ARBA" id="ARBA00023136"/>
    </source>
</evidence>
<feature type="non-terminal residue" evidence="18">
    <location>
        <position position="1"/>
    </location>
</feature>
<feature type="transmembrane region" description="Helical" evidence="15">
    <location>
        <begin position="313"/>
        <end position="331"/>
    </location>
</feature>
<name>A0A8X6PZK6_NEPPI</name>
<dbReference type="FunFam" id="3.40.50.300:FF:000997">
    <property type="entry name" value="Multidrug resistance-associated protein 1"/>
    <property type="match status" value="1"/>
</dbReference>
<comment type="similarity">
    <text evidence="2">Belongs to the ABC transporter superfamily. ABCC family. Conjugate transporter (TC 3.A.1.208) subfamily.</text>
</comment>
<keyword evidence="12 15" id="KW-0472">Membrane</keyword>
<feature type="transmembrane region" description="Helical" evidence="15">
    <location>
        <begin position="276"/>
        <end position="301"/>
    </location>
</feature>
<keyword evidence="10" id="KW-0067">ATP-binding</keyword>
<evidence type="ECO:0000259" key="17">
    <source>
        <dbReference type="PROSITE" id="PS50929"/>
    </source>
</evidence>
<gene>
    <name evidence="18" type="primary">ABCC1</name>
    <name evidence="18" type="ORF">NPIL_191741</name>
</gene>
<feature type="domain" description="ABC transmembrane type-1" evidence="17">
    <location>
        <begin position="288"/>
        <end position="562"/>
    </location>
</feature>
<evidence type="ECO:0000256" key="6">
    <source>
        <dbReference type="ARBA" id="ARBA00022691"/>
    </source>
</evidence>
<dbReference type="FunFam" id="1.20.1560.10:FF:000063">
    <property type="entry name" value="Multidrug resistance protein ABC transporter"/>
    <property type="match status" value="1"/>
</dbReference>
<evidence type="ECO:0000313" key="18">
    <source>
        <dbReference type="EMBL" id="GFT93345.1"/>
    </source>
</evidence>
<evidence type="ECO:0000256" key="2">
    <source>
        <dbReference type="ARBA" id="ARBA00009726"/>
    </source>
</evidence>
<feature type="transmembrane region" description="Helical" evidence="15">
    <location>
        <begin position="945"/>
        <end position="963"/>
    </location>
</feature>
<feature type="transmembrane region" description="Helical" evidence="15">
    <location>
        <begin position="502"/>
        <end position="525"/>
    </location>
</feature>
<feature type="transmembrane region" description="Helical" evidence="15">
    <location>
        <begin position="995"/>
        <end position="1019"/>
    </location>
</feature>
<dbReference type="GO" id="GO:0005774">
    <property type="term" value="C:vacuolar membrane"/>
    <property type="evidence" value="ECO:0007669"/>
    <property type="project" value="UniProtKB-SubCell"/>
</dbReference>
<dbReference type="PROSITE" id="PS00094">
    <property type="entry name" value="C5_MTASE_1"/>
    <property type="match status" value="1"/>
</dbReference>
<feature type="transmembrane region" description="Helical" evidence="15">
    <location>
        <begin position="167"/>
        <end position="188"/>
    </location>
</feature>
<dbReference type="InterPro" id="IPR036640">
    <property type="entry name" value="ABC1_TM_sf"/>
</dbReference>
<dbReference type="CDD" id="cd18595">
    <property type="entry name" value="ABC_6TM_MRP1_2_3_6_D1_like"/>
    <property type="match status" value="1"/>
</dbReference>
<dbReference type="Proteomes" id="UP000887013">
    <property type="component" value="Unassembled WGS sequence"/>
</dbReference>